<sequence length="105" mass="11715">MLATSCDPPGLFSLQVAGDVEVFHGPHVKLEGFIDSFFIIQPAYSEAEFGRLTTSWRPRRDPSGSWNKHRKSWYGRKIRDRTSVASSRSERTDDEALSAGLGAQS</sequence>
<reference evidence="2 3" key="1">
    <citation type="submission" date="2017-02" db="EMBL/GenBank/DDBJ databases">
        <title>Genome sequence of the nitrite-oxidizing bacterium Nitrobacter vulgaris strain Ab1.</title>
        <authorList>
            <person name="Mellbye B.L."/>
            <person name="Davis E.W."/>
            <person name="Spieck E."/>
            <person name="Chang J.H."/>
            <person name="Bottomley P.J."/>
            <person name="Sayavedra-Soto L.A."/>
        </authorList>
    </citation>
    <scope>NUCLEOTIDE SEQUENCE [LARGE SCALE GENOMIC DNA]</scope>
    <source>
        <strain evidence="2 3">Ab1</strain>
    </source>
</reference>
<dbReference type="Proteomes" id="UP000189940">
    <property type="component" value="Unassembled WGS sequence"/>
</dbReference>
<dbReference type="AlphaFoldDB" id="A0A1V4I154"/>
<organism evidence="2 3">
    <name type="scientific">Nitrobacter vulgaris</name>
    <dbReference type="NCBI Taxonomy" id="29421"/>
    <lineage>
        <taxon>Bacteria</taxon>
        <taxon>Pseudomonadati</taxon>
        <taxon>Pseudomonadota</taxon>
        <taxon>Alphaproteobacteria</taxon>
        <taxon>Hyphomicrobiales</taxon>
        <taxon>Nitrobacteraceae</taxon>
        <taxon>Nitrobacter</taxon>
    </lineage>
</organism>
<comment type="caution">
    <text evidence="2">The sequence shown here is derived from an EMBL/GenBank/DDBJ whole genome shotgun (WGS) entry which is preliminary data.</text>
</comment>
<evidence type="ECO:0000256" key="1">
    <source>
        <dbReference type="SAM" id="MobiDB-lite"/>
    </source>
</evidence>
<gene>
    <name evidence="2" type="ORF">B2M20_04220</name>
</gene>
<dbReference type="RefSeq" id="WP_079445841.1">
    <property type="nucleotide sequence ID" value="NZ_MWPQ01000018.1"/>
</dbReference>
<dbReference type="EMBL" id="MWPQ01000018">
    <property type="protein sequence ID" value="OPH83968.1"/>
    <property type="molecule type" value="Genomic_DNA"/>
</dbReference>
<keyword evidence="3" id="KW-1185">Reference proteome</keyword>
<evidence type="ECO:0000313" key="2">
    <source>
        <dbReference type="EMBL" id="OPH83968.1"/>
    </source>
</evidence>
<feature type="region of interest" description="Disordered" evidence="1">
    <location>
        <begin position="79"/>
        <end position="105"/>
    </location>
</feature>
<name>A0A1V4I154_NITVU</name>
<protein>
    <submittedName>
        <fullName evidence="2">Uncharacterized protein</fullName>
    </submittedName>
</protein>
<evidence type="ECO:0000313" key="3">
    <source>
        <dbReference type="Proteomes" id="UP000189940"/>
    </source>
</evidence>
<accession>A0A1V4I154</accession>
<proteinExistence type="predicted"/>